<dbReference type="AlphaFoldDB" id="A0A3B0M7B6"/>
<sequence>MDHQGQTQQRMQGAPDRMLTQFALRVVSELRCNTAIETGVPQDDVLDLLLSHTTTGATEPLGLLYTEMKYRGIGAEQIIDIYFPAAIGKIGTDWHEGDLDILQATLRLSRLQALLRELGRAWVSDSIGSPMGPRILLVLPGGEQHTLGAMLAANQMRRIGVSVCVCLIPNATLLAEKLQNHRFDAVFVSAANRSCLASCVDLVNTIRRLPAGGLPIVLGGGILRELQNDMGLKALADHVGADLATLDVTRALAVCGLNNKAQAAE</sequence>
<proteinExistence type="predicted"/>
<dbReference type="Gene3D" id="3.40.50.280">
    <property type="entry name" value="Cobalamin-binding domain"/>
    <property type="match status" value="1"/>
</dbReference>
<dbReference type="SUPFAM" id="SSF52242">
    <property type="entry name" value="Cobalamin (vitamin B12)-binding domain"/>
    <property type="match status" value="1"/>
</dbReference>
<dbReference type="PROSITE" id="PS51332">
    <property type="entry name" value="B12_BINDING"/>
    <property type="match status" value="1"/>
</dbReference>
<keyword evidence="3" id="KW-1185">Reference proteome</keyword>
<reference evidence="3" key="1">
    <citation type="submission" date="2018-08" db="EMBL/GenBank/DDBJ databases">
        <authorList>
            <person name="Rodrigo-Torres L."/>
            <person name="Arahal R. D."/>
            <person name="Lucena T."/>
        </authorList>
    </citation>
    <scope>NUCLEOTIDE SEQUENCE [LARGE SCALE GENOMIC DNA]</scope>
    <source>
        <strain evidence="3">CECT 7235</strain>
    </source>
</reference>
<dbReference type="GO" id="GO:0046872">
    <property type="term" value="F:metal ion binding"/>
    <property type="evidence" value="ECO:0007669"/>
    <property type="project" value="InterPro"/>
</dbReference>
<protein>
    <submittedName>
        <fullName evidence="2">HTH-type transcriptional repressor CarH</fullName>
    </submittedName>
</protein>
<feature type="domain" description="B12-binding" evidence="1">
    <location>
        <begin position="132"/>
        <end position="263"/>
    </location>
</feature>
<dbReference type="EMBL" id="UIHC01000012">
    <property type="protein sequence ID" value="SUZ31885.1"/>
    <property type="molecule type" value="Genomic_DNA"/>
</dbReference>
<dbReference type="Proteomes" id="UP000272908">
    <property type="component" value="Unassembled WGS sequence"/>
</dbReference>
<dbReference type="InterPro" id="IPR036724">
    <property type="entry name" value="Cobalamin-bd_sf"/>
</dbReference>
<accession>A0A3B0M7B6</accession>
<gene>
    <name evidence="2" type="primary">carH</name>
    <name evidence="2" type="ORF">ROE7235_01636</name>
</gene>
<organism evidence="2 3">
    <name type="scientific">Roseinatronobacter ekhonensis</name>
    <dbReference type="NCBI Taxonomy" id="254356"/>
    <lineage>
        <taxon>Bacteria</taxon>
        <taxon>Pseudomonadati</taxon>
        <taxon>Pseudomonadota</taxon>
        <taxon>Alphaproteobacteria</taxon>
        <taxon>Rhodobacterales</taxon>
        <taxon>Paracoccaceae</taxon>
        <taxon>Roseinatronobacter</taxon>
    </lineage>
</organism>
<dbReference type="InterPro" id="IPR006158">
    <property type="entry name" value="Cobalamin-bd"/>
</dbReference>
<name>A0A3B0M7B6_9RHOB</name>
<evidence type="ECO:0000313" key="2">
    <source>
        <dbReference type="EMBL" id="SUZ31885.1"/>
    </source>
</evidence>
<evidence type="ECO:0000259" key="1">
    <source>
        <dbReference type="PROSITE" id="PS51332"/>
    </source>
</evidence>
<dbReference type="GO" id="GO:0031419">
    <property type="term" value="F:cobalamin binding"/>
    <property type="evidence" value="ECO:0007669"/>
    <property type="project" value="InterPro"/>
</dbReference>
<evidence type="ECO:0000313" key="3">
    <source>
        <dbReference type="Proteomes" id="UP000272908"/>
    </source>
</evidence>